<dbReference type="GO" id="GO:0016020">
    <property type="term" value="C:membrane"/>
    <property type="evidence" value="ECO:0007669"/>
    <property type="project" value="UniProtKB-SubCell"/>
</dbReference>
<feature type="transmembrane region" description="Helical" evidence="5">
    <location>
        <begin position="85"/>
        <end position="111"/>
    </location>
</feature>
<dbReference type="PANTHER" id="PTHR46561:SF11">
    <property type="entry name" value="SERPENTINE RECEPTOR CLASS ALPHA_BETA-14"/>
    <property type="match status" value="1"/>
</dbReference>
<reference evidence="7" key="1">
    <citation type="submission" date="2016-11" db="UniProtKB">
        <authorList>
            <consortium name="WormBaseParasite"/>
        </authorList>
    </citation>
    <scope>IDENTIFICATION</scope>
</reference>
<dbReference type="AlphaFoldDB" id="A0A1I7YR02"/>
<evidence type="ECO:0000256" key="4">
    <source>
        <dbReference type="ARBA" id="ARBA00023136"/>
    </source>
</evidence>
<organism evidence="6 7">
    <name type="scientific">Steinernema glaseri</name>
    <dbReference type="NCBI Taxonomy" id="37863"/>
    <lineage>
        <taxon>Eukaryota</taxon>
        <taxon>Metazoa</taxon>
        <taxon>Ecdysozoa</taxon>
        <taxon>Nematoda</taxon>
        <taxon>Chromadorea</taxon>
        <taxon>Rhabditida</taxon>
        <taxon>Tylenchina</taxon>
        <taxon>Panagrolaimomorpha</taxon>
        <taxon>Strongyloidoidea</taxon>
        <taxon>Steinernematidae</taxon>
        <taxon>Steinernema</taxon>
    </lineage>
</organism>
<accession>A0A1I7YR02</accession>
<feature type="transmembrane region" description="Helical" evidence="5">
    <location>
        <begin position="328"/>
        <end position="353"/>
    </location>
</feature>
<dbReference type="Pfam" id="PF10292">
    <property type="entry name" value="7TM_GPCR_Srab"/>
    <property type="match status" value="1"/>
</dbReference>
<keyword evidence="2 5" id="KW-0812">Transmembrane</keyword>
<protein>
    <submittedName>
        <fullName evidence="7">G_PROTEIN_RECEP_F1_2 domain-containing protein</fullName>
    </submittedName>
</protein>
<dbReference type="WBParaSite" id="L893_g18820.t1">
    <property type="protein sequence ID" value="L893_g18820.t1"/>
    <property type="gene ID" value="L893_g18820"/>
</dbReference>
<name>A0A1I7YR02_9BILA</name>
<evidence type="ECO:0000313" key="7">
    <source>
        <dbReference type="WBParaSite" id="L893_g18820.t1"/>
    </source>
</evidence>
<feature type="transmembrane region" description="Helical" evidence="5">
    <location>
        <begin position="123"/>
        <end position="142"/>
    </location>
</feature>
<keyword evidence="6" id="KW-1185">Reference proteome</keyword>
<keyword evidence="3 5" id="KW-1133">Transmembrane helix</keyword>
<dbReference type="InterPro" id="IPR019408">
    <property type="entry name" value="7TM_GPCR_serpentine_rcpt_Srab"/>
</dbReference>
<keyword evidence="4 5" id="KW-0472">Membrane</keyword>
<evidence type="ECO:0000256" key="3">
    <source>
        <dbReference type="ARBA" id="ARBA00022989"/>
    </source>
</evidence>
<feature type="transmembrane region" description="Helical" evidence="5">
    <location>
        <begin position="230"/>
        <end position="258"/>
    </location>
</feature>
<comment type="subcellular location">
    <subcellularLocation>
        <location evidence="1">Membrane</location>
        <topology evidence="1">Multi-pass membrane protein</topology>
    </subcellularLocation>
</comment>
<evidence type="ECO:0000313" key="6">
    <source>
        <dbReference type="Proteomes" id="UP000095287"/>
    </source>
</evidence>
<dbReference type="InterPro" id="IPR053286">
    <property type="entry name" value="Nematode_rcpt-like_srab"/>
</dbReference>
<sequence>MITSSFVVECDTDDAPSDATPCDYSLGTLRVEHHAGSQLVYHFTLGINQQANTSSLASESSHTTYEMNRTVDCPSTDDVYHNVGILLVHLFVILLNVTGIGCTVIVSYVMLRFKVFHPNLRILLINLGIQLIFRALCTTYRSGKFSIDFFTYTNACDLIELAHKCAMKAYIFASFHETLIFSFAALAFERSWATIKYETYEYHARCFAALAFERSWATIKYETYEYHARWFFRIFLVVFAWIRVEVVLVGALSGVISYNETTIAYCISIRSQGMSWSFLSWIIIPAALICGCSFSFVYKESSKRNRQLLHRSHSLSSRFQLKENIQTSIVVAQCGLVYVVIVLVNIGSFFVLAHCDGRIHSTQLVLLKVNSGSFPRIQTAFRNSLV</sequence>
<feature type="transmembrane region" description="Helical" evidence="5">
    <location>
        <begin position="278"/>
        <end position="298"/>
    </location>
</feature>
<dbReference type="PANTHER" id="PTHR46561">
    <property type="entry name" value="SERPENTINE RECEPTOR, CLASS AB (CLASS A-LIKE)-RELATED"/>
    <property type="match status" value="1"/>
</dbReference>
<dbReference type="Proteomes" id="UP000095287">
    <property type="component" value="Unplaced"/>
</dbReference>
<evidence type="ECO:0000256" key="5">
    <source>
        <dbReference type="SAM" id="Phobius"/>
    </source>
</evidence>
<evidence type="ECO:0000256" key="2">
    <source>
        <dbReference type="ARBA" id="ARBA00022692"/>
    </source>
</evidence>
<evidence type="ECO:0000256" key="1">
    <source>
        <dbReference type="ARBA" id="ARBA00004141"/>
    </source>
</evidence>
<feature type="transmembrane region" description="Helical" evidence="5">
    <location>
        <begin position="169"/>
        <end position="188"/>
    </location>
</feature>
<proteinExistence type="predicted"/>